<protein>
    <submittedName>
        <fullName evidence="2">Extracellular solute-binding protein</fullName>
    </submittedName>
</protein>
<dbReference type="PANTHER" id="PTHR43649">
    <property type="entry name" value="ARABINOSE-BINDING PROTEIN-RELATED"/>
    <property type="match status" value="1"/>
</dbReference>
<dbReference type="SUPFAM" id="SSF53850">
    <property type="entry name" value="Periplasmic binding protein-like II"/>
    <property type="match status" value="1"/>
</dbReference>
<gene>
    <name evidence="2" type="ORF">GE115_02625</name>
</gene>
<dbReference type="Proteomes" id="UP000431080">
    <property type="component" value="Unassembled WGS sequence"/>
</dbReference>
<keyword evidence="3" id="KW-1185">Reference proteome</keyword>
<dbReference type="InterPro" id="IPR050490">
    <property type="entry name" value="Bact_solute-bd_prot1"/>
</dbReference>
<evidence type="ECO:0000313" key="2">
    <source>
        <dbReference type="EMBL" id="MRG58772.1"/>
    </source>
</evidence>
<accession>A0A6I2F2M8</accession>
<evidence type="ECO:0000313" key="3">
    <source>
        <dbReference type="Proteomes" id="UP000431080"/>
    </source>
</evidence>
<evidence type="ECO:0000256" key="1">
    <source>
        <dbReference type="SAM" id="MobiDB-lite"/>
    </source>
</evidence>
<reference evidence="2 3" key="1">
    <citation type="submission" date="2019-10" db="EMBL/GenBank/DDBJ databases">
        <authorList>
            <person name="Nie G."/>
            <person name="Ming H."/>
            <person name="Yi B."/>
        </authorList>
    </citation>
    <scope>NUCLEOTIDE SEQUENCE [LARGE SCALE GENOMIC DNA]</scope>
    <source>
        <strain evidence="2 3">CFH 90414</strain>
    </source>
</reference>
<dbReference type="Pfam" id="PF13416">
    <property type="entry name" value="SBP_bac_8"/>
    <property type="match status" value="1"/>
</dbReference>
<organism evidence="2 3">
    <name type="scientific">Agromyces agglutinans</name>
    <dbReference type="NCBI Taxonomy" id="2662258"/>
    <lineage>
        <taxon>Bacteria</taxon>
        <taxon>Bacillati</taxon>
        <taxon>Actinomycetota</taxon>
        <taxon>Actinomycetes</taxon>
        <taxon>Micrococcales</taxon>
        <taxon>Microbacteriaceae</taxon>
        <taxon>Agromyces</taxon>
    </lineage>
</organism>
<dbReference type="PANTHER" id="PTHR43649:SF32">
    <property type="entry name" value="SUGAR BINDING SECRETED PROTEIN"/>
    <property type="match status" value="1"/>
</dbReference>
<comment type="caution">
    <text evidence="2">The sequence shown here is derived from an EMBL/GenBank/DDBJ whole genome shotgun (WGS) entry which is preliminary data.</text>
</comment>
<dbReference type="InterPro" id="IPR006059">
    <property type="entry name" value="SBP"/>
</dbReference>
<sequence>MEPHPRSPGRPEAYDAPNPHNSKGPLMLIRTRRTRWAAALAAIAVATLALTSCSDSGAEGDEEITLWTWPGGLSETVTSAAVSEFPEADLEVSTIGDDFKQKLVTAFTGRSGIPSITGVKGEDMPYFLQEADLFTDLNTLDIDDLLDDFPDWKIEEATTADGKLIGLPTDIGPTALFYRTDILAEAGLPTDPTEVAAATSTWEDYFTWGEQLKARTGTFLEVSLSDVFNKAMGQGETKFVAENGDFLGDTDTVRAAWDLAIDAWDRGIVAGIQDGSTDWASAVSNGTLPTLLGAAWYQGDIKSNAPDTSSLWKVTAMPGGPANIGGSFLTIPAATEDKEAALEIIKFLVSPENQATTYSEIGNFPSSISAIDAPALQEPDEFFGGQVTTDVFREASENMPTNYTSPIDNEVSAPYFTELINIESLGKDPEQAWDDAVAAAKQVWETAQ</sequence>
<name>A0A6I2F2M8_9MICO</name>
<feature type="region of interest" description="Disordered" evidence="1">
    <location>
        <begin position="1"/>
        <end position="24"/>
    </location>
</feature>
<proteinExistence type="predicted"/>
<dbReference type="Gene3D" id="3.40.190.10">
    <property type="entry name" value="Periplasmic binding protein-like II"/>
    <property type="match status" value="1"/>
</dbReference>
<dbReference type="EMBL" id="WJIF01000001">
    <property type="protein sequence ID" value="MRG58772.1"/>
    <property type="molecule type" value="Genomic_DNA"/>
</dbReference>
<dbReference type="AlphaFoldDB" id="A0A6I2F2M8"/>